<dbReference type="EMBL" id="HADY01016311">
    <property type="protein sequence ID" value="SBP54796.1"/>
    <property type="molecule type" value="Transcribed_RNA"/>
</dbReference>
<evidence type="ECO:0000313" key="1">
    <source>
        <dbReference type="EMBL" id="SBP54796.1"/>
    </source>
</evidence>
<sequence length="141" mass="15979">DDEELQDEGELPICTWFAISRPGYLRRMENTSRCRMITAAWFLERLWIQRLLRITHPCPIGLLDAALNRSPFLLTDPLSCSPHTPSPGPSHLDTPALTCPPSFLWFPNSQCCAPVSRSPLDLPVCLPFPFTINIIFFTIIL</sequence>
<name>A0A1A8AJZ7_NOTFU</name>
<accession>A0A1A8AJZ7</accession>
<feature type="non-terminal residue" evidence="1">
    <location>
        <position position="1"/>
    </location>
</feature>
<gene>
    <name evidence="1" type="primary">Nfu_g_1_006474</name>
</gene>
<protein>
    <submittedName>
        <fullName evidence="1">Uncharacterized protein</fullName>
    </submittedName>
</protein>
<reference evidence="1" key="1">
    <citation type="submission" date="2016-05" db="EMBL/GenBank/DDBJ databases">
        <authorList>
            <person name="Lavstsen T."/>
            <person name="Jespersen J.S."/>
        </authorList>
    </citation>
    <scope>NUCLEOTIDE SEQUENCE</scope>
    <source>
        <tissue evidence="1">Brain</tissue>
    </source>
</reference>
<organism evidence="1">
    <name type="scientific">Nothobranchius furzeri</name>
    <name type="common">Turquoise killifish</name>
    <dbReference type="NCBI Taxonomy" id="105023"/>
    <lineage>
        <taxon>Eukaryota</taxon>
        <taxon>Metazoa</taxon>
        <taxon>Chordata</taxon>
        <taxon>Craniata</taxon>
        <taxon>Vertebrata</taxon>
        <taxon>Euteleostomi</taxon>
        <taxon>Actinopterygii</taxon>
        <taxon>Neopterygii</taxon>
        <taxon>Teleostei</taxon>
        <taxon>Neoteleostei</taxon>
        <taxon>Acanthomorphata</taxon>
        <taxon>Ovalentaria</taxon>
        <taxon>Atherinomorphae</taxon>
        <taxon>Cyprinodontiformes</taxon>
        <taxon>Nothobranchiidae</taxon>
        <taxon>Nothobranchius</taxon>
    </lineage>
</organism>
<proteinExistence type="predicted"/>
<reference evidence="1" key="2">
    <citation type="submission" date="2016-06" db="EMBL/GenBank/DDBJ databases">
        <title>The genome of a short-lived fish provides insights into sex chromosome evolution and the genetic control of aging.</title>
        <authorList>
            <person name="Reichwald K."/>
            <person name="Felder M."/>
            <person name="Petzold A."/>
            <person name="Koch P."/>
            <person name="Groth M."/>
            <person name="Platzer M."/>
        </authorList>
    </citation>
    <scope>NUCLEOTIDE SEQUENCE</scope>
    <source>
        <tissue evidence="1">Brain</tissue>
    </source>
</reference>
<dbReference type="AlphaFoldDB" id="A0A1A8AJZ7"/>